<keyword evidence="1" id="KW-0472">Membrane</keyword>
<protein>
    <recommendedName>
        <fullName evidence="4">Integral membrane protein</fullName>
    </recommendedName>
</protein>
<feature type="transmembrane region" description="Helical" evidence="1">
    <location>
        <begin position="147"/>
        <end position="170"/>
    </location>
</feature>
<feature type="transmembrane region" description="Helical" evidence="1">
    <location>
        <begin position="286"/>
        <end position="308"/>
    </location>
</feature>
<evidence type="ECO:0000313" key="2">
    <source>
        <dbReference type="EMBL" id="QAY71180.1"/>
    </source>
</evidence>
<feature type="transmembrane region" description="Helical" evidence="1">
    <location>
        <begin position="201"/>
        <end position="219"/>
    </location>
</feature>
<gene>
    <name evidence="2" type="ORF">ET471_14990</name>
</gene>
<evidence type="ECO:0000313" key="3">
    <source>
        <dbReference type="Proteomes" id="UP000292118"/>
    </source>
</evidence>
<feature type="transmembrane region" description="Helical" evidence="1">
    <location>
        <begin position="503"/>
        <end position="525"/>
    </location>
</feature>
<dbReference type="Proteomes" id="UP000292118">
    <property type="component" value="Chromosome"/>
</dbReference>
<feature type="transmembrane region" description="Helical" evidence="1">
    <location>
        <begin position="611"/>
        <end position="632"/>
    </location>
</feature>
<name>A0A4P6F5E5_9MICO</name>
<evidence type="ECO:0008006" key="4">
    <source>
        <dbReference type="Google" id="ProtNLM"/>
    </source>
</evidence>
<feature type="transmembrane region" description="Helical" evidence="1">
    <location>
        <begin position="320"/>
        <end position="346"/>
    </location>
</feature>
<dbReference type="KEGG" id="xya:ET471_14990"/>
<feature type="transmembrane region" description="Helical" evidence="1">
    <location>
        <begin position="262"/>
        <end position="280"/>
    </location>
</feature>
<keyword evidence="1" id="KW-1133">Transmembrane helix</keyword>
<dbReference type="EMBL" id="CP035493">
    <property type="protein sequence ID" value="QAY71180.1"/>
    <property type="molecule type" value="Genomic_DNA"/>
</dbReference>
<keyword evidence="1" id="KW-0812">Transmembrane</keyword>
<feature type="transmembrane region" description="Helical" evidence="1">
    <location>
        <begin position="463"/>
        <end position="483"/>
    </location>
</feature>
<dbReference type="AlphaFoldDB" id="A0A4P6F5E5"/>
<dbReference type="OrthoDB" id="4320047at2"/>
<keyword evidence="3" id="KW-1185">Reference proteome</keyword>
<sequence length="1004" mass="105679">MDLETARQQNVLELRIHGISNTPPWGILDVGKDEVVTSEGDSFGTFWELTPAADARDRRLRPGQLHHIPPDVRREAYSWGAMARAVLPTGAGTAARVWAAVIRAMRAGVVPFGLTNAGYWARRVPRTPADRVDHGSAPEPTAAMVRLFGLAMTFLMVSAATTVAVLLVGAQCYADVAGRPSTCREVPGLGFLGSLERGPRAAVLSLVPVLVIVALVTAGRSTQAKFDERVSAARAGEGLPRTAGPLLYRPGFWARRPSGPTMLVTQLGASMALVAVLLSWTSTRLAVQTGVMIAAAAVIGVAALLVCLRTDDYGVEVTPAAWRGAASFVVLGAGFATWVLAAVVSAAPQWFTDAQVAAPTYVGIRMAPSVVGVFLIAVAATGLVWRHSGTAALVGWTLVPVLATAATAVLALTRNNPQVSADVRDALLFGATGLIALPALVALGRRARRTHPHEGWNGSGPGIFLLAATGLGSVYSSLTVLGARSLLDGDQELQVPSAFAEFAMASVLILALVVVQLVVVALPSIGRVVGKNPRWIPASPGTVGDRRGPTAWSWVAMELAEWETDVRGRGVKLLRRRPAGERPYPADAVNPVGQRVQRHRQQAALAQRGEIAVNVVAAACFLALLAAVLIAVREDAVAGIVLSPTVEDFLMARLAVPSVGLITTALVASAVSGITTRATVAVDVLWDLLCFLPRSAHPLGPASYAERAVPEIRGRVDAWLHGADLPASTPAERAERSAIAARRRVVLSAHSMGSTIAVAAVLIRAGNPVPSIDVGDDVHDPMRADDVVEQHEGAPDRGDRHVGLLSFGSQVRAYFGRFFPELFGPATLGTRPCTGPAWRGDPWARQTTTTAVDHEPPPASLADVLAGGPGLPAWVNLWRRTDVLGFPVDSYAGSPIDRGAEEVDRGSYLLDVDGHSTYWRALAYDRGFAEVLSRLAPVPPLPPAPAAPPADDGNHVRQDGRPARWRAFAVGGVAGLLLAGVGARLPRRDAVRRSAPRHATAADA</sequence>
<dbReference type="RefSeq" id="WP_129189601.1">
    <property type="nucleotide sequence ID" value="NZ_CP035493.1"/>
</dbReference>
<feature type="transmembrane region" description="Helical" evidence="1">
    <location>
        <begin position="426"/>
        <end position="443"/>
    </location>
</feature>
<evidence type="ECO:0000256" key="1">
    <source>
        <dbReference type="SAM" id="Phobius"/>
    </source>
</evidence>
<proteinExistence type="predicted"/>
<feature type="transmembrane region" description="Helical" evidence="1">
    <location>
        <begin position="745"/>
        <end position="763"/>
    </location>
</feature>
<reference evidence="2 3" key="1">
    <citation type="submission" date="2019-01" db="EMBL/GenBank/DDBJ databases">
        <title>Genome sequencing of strain FW10M-9.</title>
        <authorList>
            <person name="Heo J."/>
            <person name="Kim S.-J."/>
            <person name="Kim J.-S."/>
            <person name="Hong S.-B."/>
            <person name="Kwon S.-W."/>
        </authorList>
    </citation>
    <scope>NUCLEOTIDE SEQUENCE [LARGE SCALE GENOMIC DNA]</scope>
    <source>
        <strain evidence="2 3">FW10M-9</strain>
    </source>
</reference>
<feature type="transmembrane region" description="Helical" evidence="1">
    <location>
        <begin position="366"/>
        <end position="385"/>
    </location>
</feature>
<accession>A0A4P6F5E5</accession>
<organism evidence="2 3">
    <name type="scientific">Xylanimonas protaetiae</name>
    <dbReference type="NCBI Taxonomy" id="2509457"/>
    <lineage>
        <taxon>Bacteria</taxon>
        <taxon>Bacillati</taxon>
        <taxon>Actinomycetota</taxon>
        <taxon>Actinomycetes</taxon>
        <taxon>Micrococcales</taxon>
        <taxon>Promicromonosporaceae</taxon>
        <taxon>Xylanimonas</taxon>
    </lineage>
</organism>
<feature type="transmembrane region" description="Helical" evidence="1">
    <location>
        <begin position="392"/>
        <end position="414"/>
    </location>
</feature>
<feature type="transmembrane region" description="Helical" evidence="1">
    <location>
        <begin position="652"/>
        <end position="671"/>
    </location>
</feature>